<sequence>MSGRRLEWMSWPEIQEAASQPGSTVIWPFGAFEQHGPHLPVCTDSCFAEMVLESIMARISSDRPIWRLPLQTIGFSPEHEEFPGTLSISAELVLMLVEQVGRQLAKAGFKRLILFNAHGGQIGLLQVAARQLRARYPSLGVLPCFLWSGPEGLIPLLPEPERHEGLHAGLAETSLMLYLQQNKVGKSRPWDGIKNCPNPPLQPPIGWTLEGNVPNAWLSSDLSFTGVIGDSRDSNSVLGEQLFTLLVNGWSARFESLLDSSWPPQRLG</sequence>
<dbReference type="AlphaFoldDB" id="B1X5T5"/>
<keyword evidence="2" id="KW-0479">Metal-binding</keyword>
<dbReference type="Gene3D" id="3.40.50.10310">
    <property type="entry name" value="Creatininase"/>
    <property type="match status" value="1"/>
</dbReference>
<dbReference type="PANTHER" id="PTHR35005:SF1">
    <property type="entry name" value="2-AMINO-5-FORMYLAMINO-6-RIBOSYLAMINOPYRIMIDIN-4(3H)-ONE 5'-MONOPHOSPHATE DEFORMYLASE"/>
    <property type="match status" value="1"/>
</dbReference>
<proteinExistence type="predicted"/>
<dbReference type="InterPro" id="IPR003785">
    <property type="entry name" value="Creatininase/forma_Hydrolase"/>
</dbReference>
<keyword evidence="5" id="KW-0934">Plastid</keyword>
<accession>B1X5T5</accession>
<dbReference type="EMBL" id="CP000815">
    <property type="protein sequence ID" value="ACB43304.1"/>
    <property type="molecule type" value="Genomic_DNA"/>
</dbReference>
<protein>
    <submittedName>
        <fullName evidence="5">Creatininase</fullName>
    </submittedName>
</protein>
<organism evidence="5">
    <name type="scientific">Paulinella chromatophora</name>
    <dbReference type="NCBI Taxonomy" id="39717"/>
    <lineage>
        <taxon>Eukaryota</taxon>
        <taxon>Sar</taxon>
        <taxon>Rhizaria</taxon>
        <taxon>Cercozoa</taxon>
        <taxon>Imbricatea</taxon>
        <taxon>Silicofilosea</taxon>
        <taxon>Euglyphida</taxon>
        <taxon>Paulinellidae</taxon>
        <taxon>Paulinella</taxon>
    </lineage>
</organism>
<evidence type="ECO:0000256" key="3">
    <source>
        <dbReference type="ARBA" id="ARBA00022801"/>
    </source>
</evidence>
<evidence type="ECO:0000256" key="1">
    <source>
        <dbReference type="ARBA" id="ARBA00001947"/>
    </source>
</evidence>
<name>B1X5T5_PAUCH</name>
<keyword evidence="3" id="KW-0378">Hydrolase</keyword>
<evidence type="ECO:0000256" key="4">
    <source>
        <dbReference type="ARBA" id="ARBA00022833"/>
    </source>
</evidence>
<dbReference type="Pfam" id="PF02633">
    <property type="entry name" value="Creatininase"/>
    <property type="match status" value="1"/>
</dbReference>
<dbReference type="GeneID" id="6481715"/>
<reference evidence="5" key="2">
    <citation type="journal article" date="2008" name="Curr. Biol.">
        <title>Chromatophore genome sequence of Paulinella sheds light on acquisition of photosynthesis by eukaryotes.</title>
        <authorList>
            <person name="Nowack E.C.M."/>
            <person name="Melkonian M."/>
            <person name="Gloeckner G."/>
        </authorList>
    </citation>
    <scope>NUCLEOTIDE SEQUENCE [LARGE SCALE GENOMIC DNA]</scope>
</reference>
<keyword evidence="4" id="KW-0862">Zinc</keyword>
<evidence type="ECO:0000313" key="5">
    <source>
        <dbReference type="EMBL" id="ACB43304.1"/>
    </source>
</evidence>
<comment type="cofactor">
    <cofactor evidence="1">
        <name>Zn(2+)</name>
        <dbReference type="ChEBI" id="CHEBI:29105"/>
    </cofactor>
</comment>
<evidence type="ECO:0000256" key="2">
    <source>
        <dbReference type="ARBA" id="ARBA00022723"/>
    </source>
</evidence>
<dbReference type="GO" id="GO:0046872">
    <property type="term" value="F:metal ion binding"/>
    <property type="evidence" value="ECO:0007669"/>
    <property type="project" value="UniProtKB-KW"/>
</dbReference>
<dbReference type="RefSeq" id="YP_002049514.1">
    <property type="nucleotide sequence ID" value="NC_011087.1"/>
</dbReference>
<dbReference type="GO" id="GO:0009231">
    <property type="term" value="P:riboflavin biosynthetic process"/>
    <property type="evidence" value="ECO:0007669"/>
    <property type="project" value="TreeGrafter"/>
</dbReference>
<dbReference type="InterPro" id="IPR024087">
    <property type="entry name" value="Creatininase-like_sf"/>
</dbReference>
<geneLocation type="organellar chromatophore" evidence="5"/>
<reference evidence="5" key="1">
    <citation type="submission" date="2007-08" db="EMBL/GenBank/DDBJ databases">
        <authorList>
            <person name="Gloeckner G."/>
            <person name="Nowack E."/>
            <person name="Melkonian M."/>
        </authorList>
    </citation>
    <scope>NUCLEOTIDE SEQUENCE</scope>
</reference>
<gene>
    <name evidence="5" type="ordered locus">PCC_0895</name>
</gene>
<dbReference type="GO" id="GO:0016811">
    <property type="term" value="F:hydrolase activity, acting on carbon-nitrogen (but not peptide) bonds, in linear amides"/>
    <property type="evidence" value="ECO:0007669"/>
    <property type="project" value="TreeGrafter"/>
</dbReference>
<dbReference type="SUPFAM" id="SSF102215">
    <property type="entry name" value="Creatininase"/>
    <property type="match status" value="1"/>
</dbReference>
<dbReference type="PANTHER" id="PTHR35005">
    <property type="entry name" value="3-DEHYDRO-SCYLLO-INOSOSE HYDROLASE"/>
    <property type="match status" value="1"/>
</dbReference>